<keyword evidence="9" id="KW-0274">FAD</keyword>
<dbReference type="HAMAP" id="MF_00037">
    <property type="entry name" value="MurB"/>
    <property type="match status" value="1"/>
</dbReference>
<proteinExistence type="inferred from homology"/>
<dbReference type="PANTHER" id="PTHR21071:SF4">
    <property type="entry name" value="UDP-N-ACETYLENOLPYRUVOYLGLUCOSAMINE REDUCTASE"/>
    <property type="match status" value="1"/>
</dbReference>
<dbReference type="PANTHER" id="PTHR21071">
    <property type="entry name" value="UDP-N-ACETYLENOLPYRUVOYLGLUCOSAMINE REDUCTASE"/>
    <property type="match status" value="1"/>
</dbReference>
<dbReference type="NCBIfam" id="TIGR00179">
    <property type="entry name" value="murB"/>
    <property type="match status" value="1"/>
</dbReference>
<dbReference type="InterPro" id="IPR036318">
    <property type="entry name" value="FAD-bd_PCMH-like_sf"/>
</dbReference>
<evidence type="ECO:0000256" key="9">
    <source>
        <dbReference type="ARBA" id="ARBA00022827"/>
    </source>
</evidence>
<dbReference type="InterPro" id="IPR003170">
    <property type="entry name" value="MurB"/>
</dbReference>
<keyword evidence="13" id="KW-0560">Oxidoreductase</keyword>
<keyword evidence="14" id="KW-0131">Cell cycle</keyword>
<sequence length="294" mass="31896">MVLVDELMKKHTTYGIGGPAEVFVLPSNKEDLIKVFEISKEANQEINVIGSGSNLLVSDNGIKGIVICIKDCLKDLKVNNNKIYAECGVMLGKLVRESVKNNLKGLENLVGVPGTLGGALIMNAGAWGGEVSNCLESVELLDPDNQLVTLLKSEIDFGYRSSSFKNGSILLSAIFDLTLSDENLIKDQSQIAQSGRKDTQPLNYRSAGSVFKNPSKDNPAGMLIDKAGLKGLTIGQAQISEKHANFFVNVGDAKAEEMLALIKKAKSTVKDKFDIEMNLEVKLMGFEEREIESL</sequence>
<dbReference type="Pfam" id="PF01565">
    <property type="entry name" value="FAD_binding_4"/>
    <property type="match status" value="1"/>
</dbReference>
<keyword evidence="11" id="KW-0133">Cell shape</keyword>
<dbReference type="GO" id="GO:0008762">
    <property type="term" value="F:UDP-N-acetylmuramate dehydrogenase activity"/>
    <property type="evidence" value="ECO:0007669"/>
    <property type="project" value="UniProtKB-EC"/>
</dbReference>
<comment type="subcellular location">
    <subcellularLocation>
        <location evidence="3">Cytoplasm</location>
    </subcellularLocation>
</comment>
<dbReference type="GO" id="GO:0005829">
    <property type="term" value="C:cytosol"/>
    <property type="evidence" value="ECO:0007669"/>
    <property type="project" value="TreeGrafter"/>
</dbReference>
<evidence type="ECO:0000256" key="13">
    <source>
        <dbReference type="ARBA" id="ARBA00023002"/>
    </source>
</evidence>
<evidence type="ECO:0000256" key="4">
    <source>
        <dbReference type="ARBA" id="ARBA00004752"/>
    </source>
</evidence>
<evidence type="ECO:0000256" key="8">
    <source>
        <dbReference type="ARBA" id="ARBA00022630"/>
    </source>
</evidence>
<evidence type="ECO:0000256" key="6">
    <source>
        <dbReference type="ARBA" id="ARBA00022490"/>
    </source>
</evidence>
<keyword evidence="15" id="KW-0961">Cell wall biogenesis/degradation</keyword>
<comment type="pathway">
    <text evidence="4">Cell wall biogenesis; peptidoglycan biosynthesis.</text>
</comment>
<comment type="catalytic activity">
    <reaction evidence="16">
        <text>UDP-N-acetyl-alpha-D-muramate + NADP(+) = UDP-N-acetyl-3-O-(1-carboxyvinyl)-alpha-D-glucosamine + NADPH + H(+)</text>
        <dbReference type="Rhea" id="RHEA:12248"/>
        <dbReference type="ChEBI" id="CHEBI:15378"/>
        <dbReference type="ChEBI" id="CHEBI:57783"/>
        <dbReference type="ChEBI" id="CHEBI:58349"/>
        <dbReference type="ChEBI" id="CHEBI:68483"/>
        <dbReference type="ChEBI" id="CHEBI:70757"/>
        <dbReference type="EC" id="1.3.1.98"/>
    </reaction>
</comment>
<reference evidence="18" key="1">
    <citation type="submission" date="2018-05" db="EMBL/GenBank/DDBJ databases">
        <authorList>
            <person name="Lanie J.A."/>
            <person name="Ng W.-L."/>
            <person name="Kazmierczak K.M."/>
            <person name="Andrzejewski T.M."/>
            <person name="Davidsen T.M."/>
            <person name="Wayne K.J."/>
            <person name="Tettelin H."/>
            <person name="Glass J.I."/>
            <person name="Rusch D."/>
            <person name="Podicherti R."/>
            <person name="Tsui H.-C.T."/>
            <person name="Winkler M.E."/>
        </authorList>
    </citation>
    <scope>NUCLEOTIDE SEQUENCE</scope>
</reference>
<dbReference type="InterPro" id="IPR016166">
    <property type="entry name" value="FAD-bd_PCMH"/>
</dbReference>
<dbReference type="InterPro" id="IPR016167">
    <property type="entry name" value="FAD-bd_PCMH_sub1"/>
</dbReference>
<evidence type="ECO:0000256" key="3">
    <source>
        <dbReference type="ARBA" id="ARBA00004496"/>
    </source>
</evidence>
<keyword evidence="10" id="KW-0521">NADP</keyword>
<comment type="cofactor">
    <cofactor evidence="1">
        <name>FAD</name>
        <dbReference type="ChEBI" id="CHEBI:57692"/>
    </cofactor>
</comment>
<dbReference type="InterPro" id="IPR006094">
    <property type="entry name" value="Oxid_FAD_bind_N"/>
</dbReference>
<keyword evidence="7" id="KW-0132">Cell division</keyword>
<dbReference type="SUPFAM" id="SSF56194">
    <property type="entry name" value="Uridine diphospho-N-Acetylenolpyruvylglucosamine reductase, MurB, C-terminal domain"/>
    <property type="match status" value="1"/>
</dbReference>
<dbReference type="InterPro" id="IPR016169">
    <property type="entry name" value="FAD-bd_PCMH_sub2"/>
</dbReference>
<dbReference type="InterPro" id="IPR036635">
    <property type="entry name" value="MurB_C_sf"/>
</dbReference>
<dbReference type="GO" id="GO:0051301">
    <property type="term" value="P:cell division"/>
    <property type="evidence" value="ECO:0007669"/>
    <property type="project" value="UniProtKB-KW"/>
</dbReference>
<dbReference type="Pfam" id="PF02873">
    <property type="entry name" value="MurB_C"/>
    <property type="match status" value="1"/>
</dbReference>
<evidence type="ECO:0000256" key="16">
    <source>
        <dbReference type="ARBA" id="ARBA00048914"/>
    </source>
</evidence>
<evidence type="ECO:0000256" key="11">
    <source>
        <dbReference type="ARBA" id="ARBA00022960"/>
    </source>
</evidence>
<evidence type="ECO:0000313" key="18">
    <source>
        <dbReference type="EMBL" id="SUZ56546.1"/>
    </source>
</evidence>
<feature type="domain" description="FAD-binding PCMH-type" evidence="17">
    <location>
        <begin position="15"/>
        <end position="180"/>
    </location>
</feature>
<dbReference type="InterPro" id="IPR011601">
    <property type="entry name" value="MurB_C"/>
</dbReference>
<accession>A0A381NPL5</accession>
<dbReference type="EMBL" id="UINC01000509">
    <property type="protein sequence ID" value="SUZ56546.1"/>
    <property type="molecule type" value="Genomic_DNA"/>
</dbReference>
<dbReference type="Gene3D" id="3.90.78.10">
    <property type="entry name" value="UDP-N-acetylenolpyruvoylglucosamine reductase, C-terminal domain"/>
    <property type="match status" value="1"/>
</dbReference>
<evidence type="ECO:0000256" key="15">
    <source>
        <dbReference type="ARBA" id="ARBA00023316"/>
    </source>
</evidence>
<keyword evidence="6" id="KW-0963">Cytoplasm</keyword>
<name>A0A381NPL5_9ZZZZ</name>
<dbReference type="EC" id="1.3.1.98" evidence="5"/>
<dbReference type="GO" id="GO:0009252">
    <property type="term" value="P:peptidoglycan biosynthetic process"/>
    <property type="evidence" value="ECO:0007669"/>
    <property type="project" value="UniProtKB-UniPathway"/>
</dbReference>
<evidence type="ECO:0000256" key="12">
    <source>
        <dbReference type="ARBA" id="ARBA00022984"/>
    </source>
</evidence>
<dbReference type="Gene3D" id="3.30.465.10">
    <property type="match status" value="1"/>
</dbReference>
<comment type="function">
    <text evidence="2">Cell wall formation.</text>
</comment>
<evidence type="ECO:0000256" key="5">
    <source>
        <dbReference type="ARBA" id="ARBA00012518"/>
    </source>
</evidence>
<evidence type="ECO:0000256" key="7">
    <source>
        <dbReference type="ARBA" id="ARBA00022618"/>
    </source>
</evidence>
<dbReference type="PROSITE" id="PS51387">
    <property type="entry name" value="FAD_PCMH"/>
    <property type="match status" value="1"/>
</dbReference>
<evidence type="ECO:0000259" key="17">
    <source>
        <dbReference type="PROSITE" id="PS51387"/>
    </source>
</evidence>
<protein>
    <recommendedName>
        <fullName evidence="5">UDP-N-acetylmuramate dehydrogenase</fullName>
        <ecNumber evidence="5">1.3.1.98</ecNumber>
    </recommendedName>
</protein>
<gene>
    <name evidence="18" type="ORF">METZ01_LOCUS9400</name>
</gene>
<dbReference type="Gene3D" id="3.30.43.10">
    <property type="entry name" value="Uridine Diphospho-n-acetylenolpyruvylglucosamine Reductase, domain 2"/>
    <property type="match status" value="1"/>
</dbReference>
<evidence type="ECO:0000256" key="10">
    <source>
        <dbReference type="ARBA" id="ARBA00022857"/>
    </source>
</evidence>
<dbReference type="GO" id="GO:0071949">
    <property type="term" value="F:FAD binding"/>
    <property type="evidence" value="ECO:0007669"/>
    <property type="project" value="InterPro"/>
</dbReference>
<dbReference type="UniPathway" id="UPA00219"/>
<organism evidence="18">
    <name type="scientific">marine metagenome</name>
    <dbReference type="NCBI Taxonomy" id="408172"/>
    <lineage>
        <taxon>unclassified sequences</taxon>
        <taxon>metagenomes</taxon>
        <taxon>ecological metagenomes</taxon>
    </lineage>
</organism>
<dbReference type="SUPFAM" id="SSF56176">
    <property type="entry name" value="FAD-binding/transporter-associated domain-like"/>
    <property type="match status" value="1"/>
</dbReference>
<keyword evidence="8" id="KW-0285">Flavoprotein</keyword>
<dbReference type="AlphaFoldDB" id="A0A381NPL5"/>
<keyword evidence="12" id="KW-0573">Peptidoglycan synthesis</keyword>
<evidence type="ECO:0000256" key="1">
    <source>
        <dbReference type="ARBA" id="ARBA00001974"/>
    </source>
</evidence>
<evidence type="ECO:0000256" key="14">
    <source>
        <dbReference type="ARBA" id="ARBA00023306"/>
    </source>
</evidence>
<evidence type="ECO:0000256" key="2">
    <source>
        <dbReference type="ARBA" id="ARBA00003921"/>
    </source>
</evidence>
<dbReference type="GO" id="GO:0071555">
    <property type="term" value="P:cell wall organization"/>
    <property type="evidence" value="ECO:0007669"/>
    <property type="project" value="UniProtKB-KW"/>
</dbReference>
<dbReference type="NCBIfam" id="NF010480">
    <property type="entry name" value="PRK13905.1"/>
    <property type="match status" value="1"/>
</dbReference>
<dbReference type="GO" id="GO:0008360">
    <property type="term" value="P:regulation of cell shape"/>
    <property type="evidence" value="ECO:0007669"/>
    <property type="project" value="UniProtKB-KW"/>
</dbReference>